<name>A0ABT1ZUN0_9BURK</name>
<evidence type="ECO:0000256" key="2">
    <source>
        <dbReference type="ARBA" id="ARBA00022691"/>
    </source>
</evidence>
<dbReference type="SFLD" id="SFLDS00029">
    <property type="entry name" value="Radical_SAM"/>
    <property type="match status" value="1"/>
</dbReference>
<evidence type="ECO:0000256" key="1">
    <source>
        <dbReference type="ARBA" id="ARBA00001966"/>
    </source>
</evidence>
<keyword evidence="2" id="KW-0949">S-adenosyl-L-methionine</keyword>
<reference evidence="8 9" key="1">
    <citation type="submission" date="2022-08" db="EMBL/GenBank/DDBJ databases">
        <title>Reclassification of Massilia species as members of the genera Telluria, Duganella, Pseudoduganella, Mokoshia gen. nov. and Zemynaea gen. nov. using orthogonal and non-orthogonal genome-based approaches.</title>
        <authorList>
            <person name="Bowman J.P."/>
        </authorList>
    </citation>
    <scope>NUCLEOTIDE SEQUENCE [LARGE SCALE GENOMIC DNA]</scope>
    <source>
        <strain evidence="8 9">JCM 31316</strain>
    </source>
</reference>
<organism evidence="8 9">
    <name type="scientific">Massilia pinisoli</name>
    <dbReference type="NCBI Taxonomy" id="1772194"/>
    <lineage>
        <taxon>Bacteria</taxon>
        <taxon>Pseudomonadati</taxon>
        <taxon>Pseudomonadota</taxon>
        <taxon>Betaproteobacteria</taxon>
        <taxon>Burkholderiales</taxon>
        <taxon>Oxalobacteraceae</taxon>
        <taxon>Telluria group</taxon>
        <taxon>Massilia</taxon>
    </lineage>
</organism>
<gene>
    <name evidence="8" type="ORF">NX784_18440</name>
</gene>
<dbReference type="Pfam" id="PF04055">
    <property type="entry name" value="Radical_SAM"/>
    <property type="match status" value="1"/>
</dbReference>
<keyword evidence="4" id="KW-0408">Iron</keyword>
<evidence type="ECO:0000313" key="8">
    <source>
        <dbReference type="EMBL" id="MCS0583574.1"/>
    </source>
</evidence>
<feature type="domain" description="Radical SAM core" evidence="7">
    <location>
        <begin position="89"/>
        <end position="326"/>
    </location>
</feature>
<dbReference type="PANTHER" id="PTHR43273:SF3">
    <property type="entry name" value="ANAEROBIC SULFATASE-MATURATING ENZYME HOMOLOG ASLB-RELATED"/>
    <property type="match status" value="1"/>
</dbReference>
<dbReference type="PROSITE" id="PS51918">
    <property type="entry name" value="RADICAL_SAM"/>
    <property type="match status" value="1"/>
</dbReference>
<dbReference type="InterPro" id="IPR023867">
    <property type="entry name" value="Sulphatase_maturase_rSAM"/>
</dbReference>
<sequence>MTTQYQLSRYVVLTDLIDENESSDPSRLLYSTRTGKTITIKDRILQAISRGDFSQLTNQHLISLIHAEVIVRKDEDEFAEVLRRNVLAVEDSRSLDVTIMPTANCQLGCNYCGQVHSKKNVDAEMSDKMFNRIVSNLKNGAYESLGVKWFGAEPLMAYSEILTMSDRLIEHCDSHKIKYSAGMITNGLSFKPAVFEKLAERRVKSFQITLDGIGATHDLQRMTKEGKKTFDIIFQNIVNVASLPEFVERKCTIGIRVNVTSTSAKTIYKLIDRLAHFGVQERGVLIQFSPVFDWGGNGADQTGLSKADFAAAEIEWMLYAMKKGFRQPNVLPRRSTSPCMVVKRDSEVYDVKGNVFPCYEFPYTPTYEGPEYRIGHLDTIDTERNLNAVTKNWFEDIKGEVAPCKSCNLFPVCGGACPKQWYSGQVACPPFKANIQDRIVMNYLIKKDAGFGERLKSMAFE</sequence>
<dbReference type="Gene3D" id="3.20.20.70">
    <property type="entry name" value="Aldolase class I"/>
    <property type="match status" value="1"/>
</dbReference>
<dbReference type="InterPro" id="IPR007197">
    <property type="entry name" value="rSAM"/>
</dbReference>
<comment type="cofactor">
    <cofactor evidence="1">
        <name>[4Fe-4S] cluster</name>
        <dbReference type="ChEBI" id="CHEBI:49883"/>
    </cofactor>
</comment>
<dbReference type="InterPro" id="IPR058240">
    <property type="entry name" value="rSAM_sf"/>
</dbReference>
<proteinExistence type="inferred from homology"/>
<dbReference type="InterPro" id="IPR023885">
    <property type="entry name" value="4Fe4S-binding_SPASM_dom"/>
</dbReference>
<dbReference type="NCBIfam" id="TIGR04085">
    <property type="entry name" value="rSAM_more_4Fe4S"/>
    <property type="match status" value="1"/>
</dbReference>
<protein>
    <submittedName>
        <fullName evidence="8">SPASM domain-containing protein</fullName>
    </submittedName>
</protein>
<dbReference type="Proteomes" id="UP001204151">
    <property type="component" value="Unassembled WGS sequence"/>
</dbReference>
<comment type="similarity">
    <text evidence="6">Belongs to the radical SAM superfamily. Anaerobic sulfatase-maturating enzyme family.</text>
</comment>
<dbReference type="PANTHER" id="PTHR43273">
    <property type="entry name" value="ANAEROBIC SULFATASE-MATURATING ENZYME HOMOLOG ASLB-RELATED"/>
    <property type="match status" value="1"/>
</dbReference>
<accession>A0ABT1ZUN0</accession>
<dbReference type="SFLD" id="SFLDG01067">
    <property type="entry name" value="SPASM/twitch_domain_containing"/>
    <property type="match status" value="1"/>
</dbReference>
<evidence type="ECO:0000256" key="4">
    <source>
        <dbReference type="ARBA" id="ARBA00023004"/>
    </source>
</evidence>
<keyword evidence="9" id="KW-1185">Reference proteome</keyword>
<dbReference type="EMBL" id="JANUGW010000014">
    <property type="protein sequence ID" value="MCS0583574.1"/>
    <property type="molecule type" value="Genomic_DNA"/>
</dbReference>
<evidence type="ECO:0000313" key="9">
    <source>
        <dbReference type="Proteomes" id="UP001204151"/>
    </source>
</evidence>
<dbReference type="RefSeq" id="WP_258818159.1">
    <property type="nucleotide sequence ID" value="NZ_JANUGW010000014.1"/>
</dbReference>
<dbReference type="SUPFAM" id="SSF102114">
    <property type="entry name" value="Radical SAM enzymes"/>
    <property type="match status" value="1"/>
</dbReference>
<comment type="caution">
    <text evidence="8">The sequence shown here is derived from an EMBL/GenBank/DDBJ whole genome shotgun (WGS) entry which is preliminary data.</text>
</comment>
<evidence type="ECO:0000256" key="6">
    <source>
        <dbReference type="ARBA" id="ARBA00023601"/>
    </source>
</evidence>
<evidence type="ECO:0000256" key="5">
    <source>
        <dbReference type="ARBA" id="ARBA00023014"/>
    </source>
</evidence>
<dbReference type="InterPro" id="IPR013785">
    <property type="entry name" value="Aldolase_TIM"/>
</dbReference>
<evidence type="ECO:0000256" key="3">
    <source>
        <dbReference type="ARBA" id="ARBA00022723"/>
    </source>
</evidence>
<evidence type="ECO:0000259" key="7">
    <source>
        <dbReference type="PROSITE" id="PS51918"/>
    </source>
</evidence>
<keyword evidence="5" id="KW-0411">Iron-sulfur</keyword>
<keyword evidence="3" id="KW-0479">Metal-binding</keyword>